<keyword evidence="10 17" id="KW-0408">Iron</keyword>
<feature type="binding site" evidence="16">
    <location>
        <position position="23"/>
    </location>
    <ligand>
        <name>Mg(2+)</name>
        <dbReference type="ChEBI" id="CHEBI:18420"/>
        <label>2</label>
    </ligand>
</feature>
<keyword evidence="4" id="KW-1003">Cell membrane</keyword>
<dbReference type="InterPro" id="IPR027417">
    <property type="entry name" value="P-loop_NTPase"/>
</dbReference>
<proteinExistence type="inferred from homology"/>
<sequence>MSCLLALAGNQNCGKTTLFNCLTGSNQHVGNFPGVTVEKKEGPIQKHKDMTLVDLPGIYSLSPYTSEEVVTRDFLLKEGPSAIINIVDATNLERNLYLSLQLMELEIPMVIALNMMDEVRASGNSINVKKLSEHLGIPVVPISAGKNEGISDLLEAVIKTVREQSPPKKYDFCTGEVHKAIHSIAHIIEDHAGAAGYPVRFAATKLVEGDEPMRQALQVDEGDLHVIEHIVEMMEEALGTDREAALADMRYSYIESLCADCVHKHQETREQIRSEKIDRVLTHKYFGIPIFLGIMFVIFWLTFSVFGAPLQGLLEDGISLFTDSFSSLLLSVGVSPWLHSLLIDGVCAGVGSVLSFLPIIVLLFFFLSLLEDSGYMARVAFVMDKLLRKIGLSGRSFVPMLIGFGCSVPAIMATRTLASERDRKMTIVLTPFMSCSAKLPIYAMITAAFFPHSAALVMISVYTLGIVVGILSGLLLKNTIFKGNPVPFVMELPAYRMPSPRSVMLHMWEKAKDFIRKAFTVIFVAAIVIWFLQSFDFTLNMVEDSTKSILAFVGSAIAPAFIPLGFNDWRASTALITGLTAKESVVSTLTVLTGAASDGELGAILSGIFTPLSAFSFLAFTVLYMPCVAAFAATKRELGSWRSALLTALYQTGAAYLVAMVIFQVGRLLIG</sequence>
<dbReference type="GO" id="GO:0005886">
    <property type="term" value="C:plasma membrane"/>
    <property type="evidence" value="ECO:0007669"/>
    <property type="project" value="UniProtKB-SubCell"/>
</dbReference>
<evidence type="ECO:0000256" key="17">
    <source>
        <dbReference type="RuleBase" id="RU362098"/>
    </source>
</evidence>
<evidence type="ECO:0000256" key="8">
    <source>
        <dbReference type="ARBA" id="ARBA00022741"/>
    </source>
</evidence>
<keyword evidence="11" id="KW-0406">Ion transport</keyword>
<feature type="transmembrane region" description="Helical" evidence="17">
    <location>
        <begin position="456"/>
        <end position="476"/>
    </location>
</feature>
<dbReference type="Pfam" id="PF07664">
    <property type="entry name" value="FeoB_C"/>
    <property type="match status" value="1"/>
</dbReference>
<evidence type="ECO:0000259" key="18">
    <source>
        <dbReference type="PROSITE" id="PS51711"/>
    </source>
</evidence>
<dbReference type="InterPro" id="IPR050860">
    <property type="entry name" value="FeoB_GTPase"/>
</dbReference>
<dbReference type="Pfam" id="PF07670">
    <property type="entry name" value="Gate"/>
    <property type="match status" value="2"/>
</dbReference>
<feature type="transmembrane region" description="Helical" evidence="17">
    <location>
        <begin position="390"/>
        <end position="413"/>
    </location>
</feature>
<keyword evidence="9 17" id="KW-1133">Transmembrane helix</keyword>
<evidence type="ECO:0000313" key="19">
    <source>
        <dbReference type="EMBL" id="TCL43412.1"/>
    </source>
</evidence>
<comment type="similarity">
    <text evidence="17">Belongs to the TRAFAC class TrmE-Era-EngA-EngB-Septin-like GTPase superfamily. FeoB GTPase (TC 9.A.8) family.</text>
</comment>
<dbReference type="FunFam" id="3.40.50.300:FF:000426">
    <property type="entry name" value="Ferrous iron transport protein B"/>
    <property type="match status" value="1"/>
</dbReference>
<feature type="transmembrane region" description="Helical" evidence="17">
    <location>
        <begin position="345"/>
        <end position="370"/>
    </location>
</feature>
<feature type="transmembrane region" description="Helical" evidence="17">
    <location>
        <begin position="608"/>
        <end position="632"/>
    </location>
</feature>
<evidence type="ECO:0000256" key="5">
    <source>
        <dbReference type="ARBA" id="ARBA00022496"/>
    </source>
</evidence>
<keyword evidence="8 15" id="KW-0547">Nucleotide-binding</keyword>
<dbReference type="Pfam" id="PF02421">
    <property type="entry name" value="FeoB_N"/>
    <property type="match status" value="1"/>
</dbReference>
<evidence type="ECO:0000256" key="10">
    <source>
        <dbReference type="ARBA" id="ARBA00023004"/>
    </source>
</evidence>
<evidence type="ECO:0000256" key="14">
    <source>
        <dbReference type="NCBIfam" id="TIGR00437"/>
    </source>
</evidence>
<dbReference type="InterPro" id="IPR041069">
    <property type="entry name" value="FeoB_Cyto"/>
</dbReference>
<organism evidence="19 20">
    <name type="scientific">Harryflintia acetispora</name>
    <dbReference type="NCBI Taxonomy" id="1849041"/>
    <lineage>
        <taxon>Bacteria</taxon>
        <taxon>Bacillati</taxon>
        <taxon>Bacillota</taxon>
        <taxon>Clostridia</taxon>
        <taxon>Eubacteriales</taxon>
        <taxon>Oscillospiraceae</taxon>
        <taxon>Harryflintia</taxon>
    </lineage>
</organism>
<feature type="transmembrane region" description="Helical" evidence="17">
    <location>
        <begin position="548"/>
        <end position="566"/>
    </location>
</feature>
<name>A0A9X8Y852_9FIRM</name>
<feature type="binding site" evidence="15">
    <location>
        <begin position="54"/>
        <end position="57"/>
    </location>
    <ligand>
        <name>GTP</name>
        <dbReference type="ChEBI" id="CHEBI:37565"/>
        <label>1</label>
    </ligand>
</feature>
<evidence type="ECO:0000256" key="12">
    <source>
        <dbReference type="ARBA" id="ARBA00023134"/>
    </source>
</evidence>
<evidence type="ECO:0000256" key="7">
    <source>
        <dbReference type="ARBA" id="ARBA00022692"/>
    </source>
</evidence>
<evidence type="ECO:0000256" key="16">
    <source>
        <dbReference type="PIRSR" id="PIRSR603373-2"/>
    </source>
</evidence>
<evidence type="ECO:0000256" key="6">
    <source>
        <dbReference type="ARBA" id="ARBA00022519"/>
    </source>
</evidence>
<comment type="function">
    <text evidence="1 17">Probable transporter of a GTP-driven Fe(2+) uptake system.</text>
</comment>
<dbReference type="Gene3D" id="1.10.287.1770">
    <property type="match status" value="1"/>
</dbReference>
<feature type="binding site" evidence="15">
    <location>
        <begin position="34"/>
        <end position="38"/>
    </location>
    <ligand>
        <name>GTP</name>
        <dbReference type="ChEBI" id="CHEBI:37565"/>
        <label>1</label>
    </ligand>
</feature>
<keyword evidence="7 17" id="KW-0812">Transmembrane</keyword>
<dbReference type="InterPro" id="IPR003373">
    <property type="entry name" value="Fe2_transport_prot-B"/>
</dbReference>
<evidence type="ECO:0000256" key="2">
    <source>
        <dbReference type="ARBA" id="ARBA00004429"/>
    </source>
</evidence>
<dbReference type="PROSITE" id="PS51711">
    <property type="entry name" value="G_FEOB"/>
    <property type="match status" value="1"/>
</dbReference>
<dbReference type="PANTHER" id="PTHR43185">
    <property type="entry name" value="FERROUS IRON TRANSPORT PROTEIN B"/>
    <property type="match status" value="1"/>
</dbReference>
<evidence type="ECO:0000256" key="3">
    <source>
        <dbReference type="ARBA" id="ARBA00022448"/>
    </source>
</evidence>
<feature type="transmembrane region" description="Helical" evidence="17">
    <location>
        <begin position="285"/>
        <end position="306"/>
    </location>
</feature>
<feature type="transmembrane region" description="Helical" evidence="17">
    <location>
        <begin position="573"/>
        <end position="596"/>
    </location>
</feature>
<accession>A0A9X8Y852</accession>
<evidence type="ECO:0000256" key="13">
    <source>
        <dbReference type="ARBA" id="ARBA00023136"/>
    </source>
</evidence>
<dbReference type="AlphaFoldDB" id="A0A9X8Y852"/>
<protein>
    <recommendedName>
        <fullName evidence="14 17">Ferrous iron transport protein B</fullName>
    </recommendedName>
</protein>
<keyword evidence="20" id="KW-1185">Reference proteome</keyword>
<dbReference type="EMBL" id="SLUK01000005">
    <property type="protein sequence ID" value="TCL43412.1"/>
    <property type="molecule type" value="Genomic_DNA"/>
</dbReference>
<keyword evidence="3 17" id="KW-0813">Transport</keyword>
<dbReference type="GO" id="GO:0005525">
    <property type="term" value="F:GTP binding"/>
    <property type="evidence" value="ECO:0007669"/>
    <property type="project" value="UniProtKB-KW"/>
</dbReference>
<feature type="transmembrane region" description="Helical" evidence="17">
    <location>
        <begin position="514"/>
        <end position="533"/>
    </location>
</feature>
<dbReference type="Proteomes" id="UP000294682">
    <property type="component" value="Unassembled WGS sequence"/>
</dbReference>
<evidence type="ECO:0000256" key="4">
    <source>
        <dbReference type="ARBA" id="ARBA00022475"/>
    </source>
</evidence>
<feature type="binding site" evidence="16">
    <location>
        <position position="20"/>
    </location>
    <ligand>
        <name>Mg(2+)</name>
        <dbReference type="ChEBI" id="CHEBI:18420"/>
        <label>2</label>
    </ligand>
</feature>
<dbReference type="SUPFAM" id="SSF52540">
    <property type="entry name" value="P-loop containing nucleoside triphosphate hydrolases"/>
    <property type="match status" value="1"/>
</dbReference>
<gene>
    <name evidence="19" type="ORF">EDD78_10540</name>
</gene>
<evidence type="ECO:0000256" key="15">
    <source>
        <dbReference type="PIRSR" id="PIRSR603373-1"/>
    </source>
</evidence>
<keyword evidence="16" id="KW-0479">Metal-binding</keyword>
<feature type="binding site" evidence="15">
    <location>
        <begin position="114"/>
        <end position="117"/>
    </location>
    <ligand>
        <name>GTP</name>
        <dbReference type="ChEBI" id="CHEBI:37565"/>
        <label>1</label>
    </ligand>
</feature>
<feature type="transmembrane region" description="Helical" evidence="17">
    <location>
        <begin position="644"/>
        <end position="665"/>
    </location>
</feature>
<dbReference type="NCBIfam" id="TIGR00437">
    <property type="entry name" value="feoB"/>
    <property type="match status" value="1"/>
</dbReference>
<dbReference type="RefSeq" id="WP_132084426.1">
    <property type="nucleotide sequence ID" value="NZ_SLUK01000005.1"/>
</dbReference>
<dbReference type="Pfam" id="PF17910">
    <property type="entry name" value="FeoB_Cyto"/>
    <property type="match status" value="1"/>
</dbReference>
<keyword evidence="13 17" id="KW-0472">Membrane</keyword>
<keyword evidence="16" id="KW-0460">Magnesium</keyword>
<feature type="binding site" evidence="15">
    <location>
        <begin position="9"/>
        <end position="16"/>
    </location>
    <ligand>
        <name>GTP</name>
        <dbReference type="ChEBI" id="CHEBI:37565"/>
        <label>1</label>
    </ligand>
</feature>
<dbReference type="InterPro" id="IPR011642">
    <property type="entry name" value="Gate_dom"/>
</dbReference>
<evidence type="ECO:0000313" key="20">
    <source>
        <dbReference type="Proteomes" id="UP000294682"/>
    </source>
</evidence>
<reference evidence="19 20" key="1">
    <citation type="submission" date="2019-03" db="EMBL/GenBank/DDBJ databases">
        <title>Genomic Encyclopedia of Type Strains, Phase IV (KMG-IV): sequencing the most valuable type-strain genomes for metagenomic binning, comparative biology and taxonomic classification.</title>
        <authorList>
            <person name="Goeker M."/>
        </authorList>
    </citation>
    <scope>NUCLEOTIDE SEQUENCE [LARGE SCALE GENOMIC DNA]</scope>
    <source>
        <strain evidence="19 20">DSM 100433</strain>
    </source>
</reference>
<keyword evidence="12 15" id="KW-0342">GTP-binding</keyword>
<dbReference type="GO" id="GO:0015093">
    <property type="term" value="F:ferrous iron transmembrane transporter activity"/>
    <property type="evidence" value="ECO:0007669"/>
    <property type="project" value="UniProtKB-UniRule"/>
</dbReference>
<feature type="binding site" evidence="16">
    <location>
        <position position="24"/>
    </location>
    <ligand>
        <name>Mg(2+)</name>
        <dbReference type="ChEBI" id="CHEBI:18420"/>
        <label>2</label>
    </ligand>
</feature>
<dbReference type="Gene3D" id="3.40.50.300">
    <property type="entry name" value="P-loop containing nucleotide triphosphate hydrolases"/>
    <property type="match status" value="1"/>
</dbReference>
<comment type="caution">
    <text evidence="19">The sequence shown here is derived from an EMBL/GenBank/DDBJ whole genome shotgun (WGS) entry which is preliminary data.</text>
</comment>
<keyword evidence="5 17" id="KW-0410">Iron transport</keyword>
<keyword evidence="6" id="KW-0997">Cell inner membrane</keyword>
<comment type="subcellular location">
    <subcellularLocation>
        <location evidence="2">Cell inner membrane</location>
        <topology evidence="2">Multi-pass membrane protein</topology>
    </subcellularLocation>
    <subcellularLocation>
        <location evidence="17">Cell membrane</location>
        <topology evidence="17">Multi-pass membrane protein</topology>
    </subcellularLocation>
</comment>
<evidence type="ECO:0000256" key="11">
    <source>
        <dbReference type="ARBA" id="ARBA00023065"/>
    </source>
</evidence>
<dbReference type="PANTHER" id="PTHR43185:SF1">
    <property type="entry name" value="FE(2+) TRANSPORTER FEOB"/>
    <property type="match status" value="1"/>
</dbReference>
<dbReference type="GO" id="GO:0046872">
    <property type="term" value="F:metal ion binding"/>
    <property type="evidence" value="ECO:0007669"/>
    <property type="project" value="UniProtKB-KW"/>
</dbReference>
<dbReference type="InterPro" id="IPR011640">
    <property type="entry name" value="Fe2_transport_prot_B_C"/>
</dbReference>
<evidence type="ECO:0000256" key="9">
    <source>
        <dbReference type="ARBA" id="ARBA00022989"/>
    </source>
</evidence>
<dbReference type="InterPro" id="IPR030389">
    <property type="entry name" value="G_FEOB_dom"/>
</dbReference>
<feature type="domain" description="FeoB-type G" evidence="18">
    <location>
        <begin position="2"/>
        <end position="163"/>
    </location>
</feature>
<evidence type="ECO:0000256" key="1">
    <source>
        <dbReference type="ARBA" id="ARBA00003926"/>
    </source>
</evidence>
<dbReference type="CDD" id="cd01879">
    <property type="entry name" value="FeoB"/>
    <property type="match status" value="1"/>
</dbReference>